<evidence type="ECO:0000313" key="2">
    <source>
        <dbReference type="EMBL" id="EJT47911.1"/>
    </source>
</evidence>
<protein>
    <submittedName>
        <fullName evidence="2">Uncharacterized protein</fullName>
    </submittedName>
</protein>
<feature type="region of interest" description="Disordered" evidence="1">
    <location>
        <begin position="1"/>
        <end position="56"/>
    </location>
</feature>
<dbReference type="KEGG" id="tasa:A1Q1_03217"/>
<evidence type="ECO:0000313" key="3">
    <source>
        <dbReference type="Proteomes" id="UP000002748"/>
    </source>
</evidence>
<name>J5SWJ6_TRIAS</name>
<accession>J5SWJ6</accession>
<reference evidence="2 3" key="1">
    <citation type="journal article" date="2012" name="Eukaryot. Cell">
        <title>Draft genome sequence of CBS 2479, the standard type strain of Trichosporon asahii.</title>
        <authorList>
            <person name="Yang R.Y."/>
            <person name="Li H.T."/>
            <person name="Zhu H."/>
            <person name="Zhou G.P."/>
            <person name="Wang M."/>
            <person name="Wang L."/>
        </authorList>
    </citation>
    <scope>NUCLEOTIDE SEQUENCE [LARGE SCALE GENOMIC DNA]</scope>
    <source>
        <strain evidence="3">ATCC 90039 / CBS 2479 / JCM 2466 / KCTC 7840 / NCYC 2677 / UAMH 7654</strain>
    </source>
</reference>
<dbReference type="RefSeq" id="XP_014179145.1">
    <property type="nucleotide sequence ID" value="XM_014323670.1"/>
</dbReference>
<proteinExistence type="predicted"/>
<feature type="compositionally biased region" description="Low complexity" evidence="1">
    <location>
        <begin position="123"/>
        <end position="142"/>
    </location>
</feature>
<feature type="region of interest" description="Disordered" evidence="1">
    <location>
        <begin position="103"/>
        <end position="142"/>
    </location>
</feature>
<dbReference type="AlphaFoldDB" id="J5SWJ6"/>
<gene>
    <name evidence="2" type="ORF">A1Q1_03217</name>
</gene>
<dbReference type="GeneID" id="25986730"/>
<organism evidence="2 3">
    <name type="scientific">Trichosporon asahii var. asahii (strain ATCC 90039 / CBS 2479 / JCM 2466 / KCTC 7840 / NBRC 103889/ NCYC 2677 / UAMH 7654)</name>
    <name type="common">Yeast</name>
    <dbReference type="NCBI Taxonomy" id="1186058"/>
    <lineage>
        <taxon>Eukaryota</taxon>
        <taxon>Fungi</taxon>
        <taxon>Dikarya</taxon>
        <taxon>Basidiomycota</taxon>
        <taxon>Agaricomycotina</taxon>
        <taxon>Tremellomycetes</taxon>
        <taxon>Trichosporonales</taxon>
        <taxon>Trichosporonaceae</taxon>
        <taxon>Trichosporon</taxon>
    </lineage>
</organism>
<dbReference type="HOGENOM" id="CLU_928093_0_0_1"/>
<dbReference type="EMBL" id="ALBS01000224">
    <property type="protein sequence ID" value="EJT47911.1"/>
    <property type="molecule type" value="Genomic_DNA"/>
</dbReference>
<evidence type="ECO:0000256" key="1">
    <source>
        <dbReference type="SAM" id="MobiDB-lite"/>
    </source>
</evidence>
<dbReference type="VEuPathDB" id="FungiDB:A1Q1_03217"/>
<dbReference type="Proteomes" id="UP000002748">
    <property type="component" value="Unassembled WGS sequence"/>
</dbReference>
<sequence length="300" mass="33184">MSRTRIQPKRGNGPPQAQVSKAVGRKRAAEPAVAVTQPAKKVKTQKASSQANEDHAPTAEELMAAAAAAITEFDQVIALTTTTIEKNNALLVSLSARIQQADDEKKLNSESSPEALEQASRIPSHTSATASTSSPSSSSPWAATTLASLQTLKRKPNREYREILETFLDGRRTKGTYIRFIHSKSSLRRVAFVADQRAEDVPDISLPLPAEEIGKRQRFHGHDSCYRLLNVTKLPDGSIVCDPHLVKMVVSTEGGRERFLYGIEKLEPDNQRRWEDLIRWLTLLPYDNSPPVELSVPARK</sequence>
<comment type="caution">
    <text evidence="2">The sequence shown here is derived from an EMBL/GenBank/DDBJ whole genome shotgun (WGS) entry which is preliminary data.</text>
</comment>